<dbReference type="STRING" id="1685379.AVO45_06700"/>
<dbReference type="AlphaFoldDB" id="A0A0X3U1E7"/>
<keyword evidence="3" id="KW-1185">Reference proteome</keyword>
<accession>A0A0X3U1E7</accession>
<name>A0A0X3U1E7_9RHOB</name>
<dbReference type="EMBL" id="LQBQ01000012">
    <property type="protein sequence ID" value="KUJ80716.1"/>
    <property type="molecule type" value="Genomic_DNA"/>
</dbReference>
<organism evidence="2 3">
    <name type="scientific">Ruegeria marisrubri</name>
    <dbReference type="NCBI Taxonomy" id="1685379"/>
    <lineage>
        <taxon>Bacteria</taxon>
        <taxon>Pseudomonadati</taxon>
        <taxon>Pseudomonadota</taxon>
        <taxon>Alphaproteobacteria</taxon>
        <taxon>Rhodobacterales</taxon>
        <taxon>Roseobacteraceae</taxon>
        <taxon>Ruegeria</taxon>
    </lineage>
</organism>
<evidence type="ECO:0000259" key="1">
    <source>
        <dbReference type="Pfam" id="PF20056"/>
    </source>
</evidence>
<comment type="caution">
    <text evidence="2">The sequence shown here is derived from an EMBL/GenBank/DDBJ whole genome shotgun (WGS) entry which is preliminary data.</text>
</comment>
<evidence type="ECO:0000313" key="2">
    <source>
        <dbReference type="EMBL" id="KUJ80716.1"/>
    </source>
</evidence>
<dbReference type="Pfam" id="PF20056">
    <property type="entry name" value="DUF6455"/>
    <property type="match status" value="1"/>
</dbReference>
<sequence>MKLFSKLTSHTDLVTGMASRLGADLGEMILRNPDTEAAHYRSMVMKCTGCRNPEGCKSLLEANDRLDEAPNYCVNKADLEALCEA</sequence>
<dbReference type="RefSeq" id="WP_068346270.1">
    <property type="nucleotide sequence ID" value="NZ_LQBQ01000012.1"/>
</dbReference>
<protein>
    <recommendedName>
        <fullName evidence="1">DUF6455 domain-containing protein</fullName>
    </recommendedName>
</protein>
<proteinExistence type="predicted"/>
<dbReference type="Proteomes" id="UP000053791">
    <property type="component" value="Unassembled WGS sequence"/>
</dbReference>
<feature type="domain" description="DUF6455" evidence="1">
    <location>
        <begin position="1"/>
        <end position="84"/>
    </location>
</feature>
<dbReference type="InterPro" id="IPR045601">
    <property type="entry name" value="DUF6455"/>
</dbReference>
<gene>
    <name evidence="2" type="ORF">AVO45_06700</name>
</gene>
<dbReference type="OrthoDB" id="7961152at2"/>
<evidence type="ECO:0000313" key="3">
    <source>
        <dbReference type="Proteomes" id="UP000053791"/>
    </source>
</evidence>
<reference evidence="2 3" key="1">
    <citation type="submission" date="2015-12" db="EMBL/GenBank/DDBJ databases">
        <authorList>
            <person name="Shamseldin A."/>
            <person name="Moawad H."/>
            <person name="Abd El-Rahim W.M."/>
            <person name="Sadowsky M.J."/>
        </authorList>
    </citation>
    <scope>NUCLEOTIDE SEQUENCE [LARGE SCALE GENOMIC DNA]</scope>
    <source>
        <strain evidence="2 3">ZGT118</strain>
    </source>
</reference>